<dbReference type="SUPFAM" id="SSF50249">
    <property type="entry name" value="Nucleic acid-binding proteins"/>
    <property type="match status" value="1"/>
</dbReference>
<dbReference type="Proteomes" id="UP000186922">
    <property type="component" value="Unassembled WGS sequence"/>
</dbReference>
<dbReference type="EMBL" id="BDGG01000005">
    <property type="protein sequence ID" value="GAU99448.1"/>
    <property type="molecule type" value="Genomic_DNA"/>
</dbReference>
<evidence type="ECO:0000313" key="7">
    <source>
        <dbReference type="EMBL" id="GAU99448.1"/>
    </source>
</evidence>
<evidence type="ECO:0000259" key="6">
    <source>
        <dbReference type="Pfam" id="PF02765"/>
    </source>
</evidence>
<dbReference type="PANTHER" id="PTHR14513">
    <property type="entry name" value="PROTECTION OF TELOMERES 1"/>
    <property type="match status" value="1"/>
</dbReference>
<comment type="caution">
    <text evidence="7">The sequence shown here is derived from an EMBL/GenBank/DDBJ whole genome shotgun (WGS) entry which is preliminary data.</text>
</comment>
<evidence type="ECO:0000256" key="4">
    <source>
        <dbReference type="ARBA" id="ARBA00023125"/>
    </source>
</evidence>
<organism evidence="7 8">
    <name type="scientific">Ramazzottius varieornatus</name>
    <name type="common">Water bear</name>
    <name type="synonym">Tardigrade</name>
    <dbReference type="NCBI Taxonomy" id="947166"/>
    <lineage>
        <taxon>Eukaryota</taxon>
        <taxon>Metazoa</taxon>
        <taxon>Ecdysozoa</taxon>
        <taxon>Tardigrada</taxon>
        <taxon>Eutardigrada</taxon>
        <taxon>Parachela</taxon>
        <taxon>Hypsibioidea</taxon>
        <taxon>Ramazzottiidae</taxon>
        <taxon>Ramazzottius</taxon>
    </lineage>
</organism>
<evidence type="ECO:0000256" key="1">
    <source>
        <dbReference type="ARBA" id="ARBA00004574"/>
    </source>
</evidence>
<sequence length="585" mass="64934">MAEQQSTVLGATKRRLSWLMNSPKSANVNRVADDRVPLLEPEPAAKRQRTVAVEEVARAEEEPLTAPAFFLAEYAAEYSQKTLADIEADFLEKNHYLSRAKIADLPFDAIKDKYIVLQLVESRGKCIFQNENRWRLLARQICADGTRGSKVYLQITSYLPQMSEEVPKEWNVRTSWTDLRIAPILVVNGFAKQKDKFINPEWKASLLCEASMTPRIFCGILKKPMEKLFTLGSAERSNGNPDSPYFPQFPFAASLMAQNVPLNNAATSDGWVQPDFVCDYALPQTSGYTCLRDLGGNILFNIIAVIKHYQDVKLVNGGRNFMMMVTVVDPSLNVATNEKLSCYLFAGSRTNLPVFLTVGDIVIINRLSISYHNMQKQGRGRENDAYTFTVIDSSNHCNIWTTSKTPLREVDRAIINQLKTWYDSYAAVAIAEADARYLVPPLSNRSPSAVEKPNAVPESSNQLIEKPPANTEQSNIQKSPQQAKATPPANGTEQRTGSDVAAAIAETVKDFSTDVLNGEPSEEAARNGEAWKPTVKPATRVVEVPTSLYGTAIRTLNNVAARISGEPSISDQKQPRDGNDFCRLS</sequence>
<dbReference type="InterPro" id="IPR012340">
    <property type="entry name" value="NA-bd_OB-fold"/>
</dbReference>
<evidence type="ECO:0000256" key="2">
    <source>
        <dbReference type="ARBA" id="ARBA00022454"/>
    </source>
</evidence>
<dbReference type="Gene3D" id="2.40.50.140">
    <property type="entry name" value="Nucleic acid-binding proteins"/>
    <property type="match status" value="1"/>
</dbReference>
<dbReference type="InterPro" id="IPR028389">
    <property type="entry name" value="POT1"/>
</dbReference>
<dbReference type="GO" id="GO:0016233">
    <property type="term" value="P:telomere capping"/>
    <property type="evidence" value="ECO:0007669"/>
    <property type="project" value="TreeGrafter"/>
</dbReference>
<dbReference type="PANTHER" id="PTHR14513:SF0">
    <property type="entry name" value="PROTECTION OF TELOMERES PROTEIN 1"/>
    <property type="match status" value="1"/>
</dbReference>
<dbReference type="GO" id="GO:0032210">
    <property type="term" value="P:regulation of telomere maintenance via telomerase"/>
    <property type="evidence" value="ECO:0007669"/>
    <property type="project" value="TreeGrafter"/>
</dbReference>
<reference evidence="7 8" key="1">
    <citation type="journal article" date="2016" name="Nat. Commun.">
        <title>Extremotolerant tardigrade genome and improved radiotolerance of human cultured cells by tardigrade-unique protein.</title>
        <authorList>
            <person name="Hashimoto T."/>
            <person name="Horikawa D.D."/>
            <person name="Saito Y."/>
            <person name="Kuwahara H."/>
            <person name="Kozuka-Hata H."/>
            <person name="Shin-I T."/>
            <person name="Minakuchi Y."/>
            <person name="Ohishi K."/>
            <person name="Motoyama A."/>
            <person name="Aizu T."/>
            <person name="Enomoto A."/>
            <person name="Kondo K."/>
            <person name="Tanaka S."/>
            <person name="Hara Y."/>
            <person name="Koshikawa S."/>
            <person name="Sagara H."/>
            <person name="Miura T."/>
            <person name="Yokobori S."/>
            <person name="Miyagawa K."/>
            <person name="Suzuki Y."/>
            <person name="Kubo T."/>
            <person name="Oyama M."/>
            <person name="Kohara Y."/>
            <person name="Fujiyama A."/>
            <person name="Arakawa K."/>
            <person name="Katayama T."/>
            <person name="Toyoda A."/>
            <person name="Kunieda T."/>
        </authorList>
    </citation>
    <scope>NUCLEOTIDE SEQUENCE [LARGE SCALE GENOMIC DNA]</scope>
    <source>
        <strain evidence="7 8">YOKOZUNA-1</strain>
    </source>
</reference>
<feature type="compositionally biased region" description="Basic and acidic residues" evidence="5">
    <location>
        <begin position="573"/>
        <end position="585"/>
    </location>
</feature>
<dbReference type="AlphaFoldDB" id="A0A1D1VLT8"/>
<feature type="domain" description="Telomeric single stranded DNA binding POT1/Cdc13" evidence="6">
    <location>
        <begin position="298"/>
        <end position="421"/>
    </location>
</feature>
<proteinExistence type="predicted"/>
<dbReference type="STRING" id="947166.A0A1D1VLT8"/>
<dbReference type="Pfam" id="PF02765">
    <property type="entry name" value="POT1"/>
    <property type="match status" value="1"/>
</dbReference>
<comment type="subcellular location">
    <subcellularLocation>
        <location evidence="1">Chromosome</location>
        <location evidence="1">Telomere</location>
    </subcellularLocation>
</comment>
<keyword evidence="4" id="KW-0238">DNA-binding</keyword>
<evidence type="ECO:0000256" key="3">
    <source>
        <dbReference type="ARBA" id="ARBA00022895"/>
    </source>
</evidence>
<name>A0A1D1VLT8_RAMVA</name>
<keyword evidence="2" id="KW-0158">Chromosome</keyword>
<accession>A0A1D1VLT8</accession>
<gene>
    <name evidence="7" type="primary">RvY_10452-1</name>
    <name evidence="7" type="synonym">RvY_10452.1</name>
    <name evidence="7" type="ORF">RvY_10452</name>
</gene>
<dbReference type="GO" id="GO:0000783">
    <property type="term" value="C:nuclear telomere cap complex"/>
    <property type="evidence" value="ECO:0007669"/>
    <property type="project" value="TreeGrafter"/>
</dbReference>
<dbReference type="GO" id="GO:0098505">
    <property type="term" value="F:G-rich strand telomeric DNA binding"/>
    <property type="evidence" value="ECO:0007669"/>
    <property type="project" value="TreeGrafter"/>
</dbReference>
<dbReference type="InterPro" id="IPR011564">
    <property type="entry name" value="Telomer_end-bd_POT1/Cdc13"/>
</dbReference>
<feature type="compositionally biased region" description="Polar residues" evidence="5">
    <location>
        <begin position="470"/>
        <end position="497"/>
    </location>
</feature>
<evidence type="ECO:0000256" key="5">
    <source>
        <dbReference type="SAM" id="MobiDB-lite"/>
    </source>
</evidence>
<feature type="region of interest" description="Disordered" evidence="5">
    <location>
        <begin position="443"/>
        <end position="498"/>
    </location>
</feature>
<evidence type="ECO:0000313" key="8">
    <source>
        <dbReference type="Proteomes" id="UP000186922"/>
    </source>
</evidence>
<feature type="region of interest" description="Disordered" evidence="5">
    <location>
        <begin position="565"/>
        <end position="585"/>
    </location>
</feature>
<keyword evidence="8" id="KW-1185">Reference proteome</keyword>
<dbReference type="GO" id="GO:0010521">
    <property type="term" value="F:telomerase inhibitor activity"/>
    <property type="evidence" value="ECO:0007669"/>
    <property type="project" value="TreeGrafter"/>
</dbReference>
<protein>
    <recommendedName>
        <fullName evidence="6">Telomeric single stranded DNA binding POT1/Cdc13 domain-containing protein</fullName>
    </recommendedName>
</protein>
<keyword evidence="3" id="KW-0779">Telomere</keyword>